<dbReference type="Proteomes" id="UP000256328">
    <property type="component" value="Unassembled WGS sequence"/>
</dbReference>
<accession>A0A3D8QUK3</accession>
<evidence type="ECO:0000256" key="4">
    <source>
        <dbReference type="ARBA" id="ARBA00022741"/>
    </source>
</evidence>
<dbReference type="AlphaFoldDB" id="A0A3D8QUK3"/>
<dbReference type="InterPro" id="IPR024604">
    <property type="entry name" value="GSG2_C"/>
</dbReference>
<evidence type="ECO:0000256" key="5">
    <source>
        <dbReference type="ARBA" id="ARBA00022777"/>
    </source>
</evidence>
<comment type="catalytic activity">
    <reaction evidence="7">
        <text>L-threonyl-[protein] + ATP = O-phospho-L-threonyl-[protein] + ADP + H(+)</text>
        <dbReference type="Rhea" id="RHEA:46608"/>
        <dbReference type="Rhea" id="RHEA-COMP:11060"/>
        <dbReference type="Rhea" id="RHEA-COMP:11605"/>
        <dbReference type="ChEBI" id="CHEBI:15378"/>
        <dbReference type="ChEBI" id="CHEBI:30013"/>
        <dbReference type="ChEBI" id="CHEBI:30616"/>
        <dbReference type="ChEBI" id="CHEBI:61977"/>
        <dbReference type="ChEBI" id="CHEBI:456216"/>
        <dbReference type="EC" id="2.7.11.1"/>
    </reaction>
</comment>
<dbReference type="Pfam" id="PF12330">
    <property type="entry name" value="Haspin_kinase"/>
    <property type="match status" value="1"/>
</dbReference>
<dbReference type="GO" id="GO:0005524">
    <property type="term" value="F:ATP binding"/>
    <property type="evidence" value="ECO:0007669"/>
    <property type="project" value="UniProtKB-KW"/>
</dbReference>
<dbReference type="InterPro" id="IPR011009">
    <property type="entry name" value="Kinase-like_dom_sf"/>
</dbReference>
<comment type="catalytic activity">
    <reaction evidence="8">
        <text>L-seryl-[protein] + ATP = O-phospho-L-seryl-[protein] + ADP + H(+)</text>
        <dbReference type="Rhea" id="RHEA:17989"/>
        <dbReference type="Rhea" id="RHEA-COMP:9863"/>
        <dbReference type="Rhea" id="RHEA-COMP:11604"/>
        <dbReference type="ChEBI" id="CHEBI:15378"/>
        <dbReference type="ChEBI" id="CHEBI:29999"/>
        <dbReference type="ChEBI" id="CHEBI:30616"/>
        <dbReference type="ChEBI" id="CHEBI:83421"/>
        <dbReference type="ChEBI" id="CHEBI:456216"/>
        <dbReference type="EC" id="2.7.11.1"/>
    </reaction>
</comment>
<dbReference type="GO" id="GO:0035556">
    <property type="term" value="P:intracellular signal transduction"/>
    <property type="evidence" value="ECO:0007669"/>
    <property type="project" value="TreeGrafter"/>
</dbReference>
<dbReference type="Gene3D" id="3.30.200.20">
    <property type="entry name" value="Phosphorylase Kinase, domain 1"/>
    <property type="match status" value="1"/>
</dbReference>
<evidence type="ECO:0000256" key="2">
    <source>
        <dbReference type="ARBA" id="ARBA00022527"/>
    </source>
</evidence>
<dbReference type="OrthoDB" id="21018at2759"/>
<dbReference type="GO" id="GO:0005737">
    <property type="term" value="C:cytoplasm"/>
    <property type="evidence" value="ECO:0007669"/>
    <property type="project" value="TreeGrafter"/>
</dbReference>
<name>A0A3D8QUK3_9HELO</name>
<keyword evidence="2" id="KW-0723">Serine/threonine-protein kinase</keyword>
<protein>
    <recommendedName>
        <fullName evidence="1">non-specific serine/threonine protein kinase</fullName>
        <ecNumber evidence="1">2.7.11.1</ecNumber>
    </recommendedName>
</protein>
<feature type="compositionally biased region" description="Acidic residues" evidence="9">
    <location>
        <begin position="184"/>
        <end position="199"/>
    </location>
</feature>
<keyword evidence="5" id="KW-0418">Kinase</keyword>
<dbReference type="GO" id="GO:0072354">
    <property type="term" value="F:histone H3T3 kinase activity"/>
    <property type="evidence" value="ECO:0007669"/>
    <property type="project" value="TreeGrafter"/>
</dbReference>
<feature type="domain" description="Protein kinase" evidence="10">
    <location>
        <begin position="135"/>
        <end position="547"/>
    </location>
</feature>
<keyword evidence="6" id="KW-0067">ATP-binding</keyword>
<evidence type="ECO:0000256" key="8">
    <source>
        <dbReference type="ARBA" id="ARBA00048679"/>
    </source>
</evidence>
<evidence type="ECO:0000256" key="3">
    <source>
        <dbReference type="ARBA" id="ARBA00022679"/>
    </source>
</evidence>
<organism evidence="11 12">
    <name type="scientific">Coleophoma crateriformis</name>
    <dbReference type="NCBI Taxonomy" id="565419"/>
    <lineage>
        <taxon>Eukaryota</taxon>
        <taxon>Fungi</taxon>
        <taxon>Dikarya</taxon>
        <taxon>Ascomycota</taxon>
        <taxon>Pezizomycotina</taxon>
        <taxon>Leotiomycetes</taxon>
        <taxon>Helotiales</taxon>
        <taxon>Dermateaceae</taxon>
        <taxon>Coleophoma</taxon>
    </lineage>
</organism>
<dbReference type="EMBL" id="PDLN01000015">
    <property type="protein sequence ID" value="RDW65526.1"/>
    <property type="molecule type" value="Genomic_DNA"/>
</dbReference>
<evidence type="ECO:0000256" key="1">
    <source>
        <dbReference type="ARBA" id="ARBA00012513"/>
    </source>
</evidence>
<gene>
    <name evidence="11" type="ORF">BP5796_10218</name>
</gene>
<evidence type="ECO:0000256" key="9">
    <source>
        <dbReference type="SAM" id="MobiDB-lite"/>
    </source>
</evidence>
<dbReference type="GO" id="GO:0005634">
    <property type="term" value="C:nucleus"/>
    <property type="evidence" value="ECO:0007669"/>
    <property type="project" value="TreeGrafter"/>
</dbReference>
<dbReference type="SUPFAM" id="SSF56112">
    <property type="entry name" value="Protein kinase-like (PK-like)"/>
    <property type="match status" value="1"/>
</dbReference>
<dbReference type="EC" id="2.7.11.1" evidence="1"/>
<dbReference type="SMART" id="SM01331">
    <property type="entry name" value="DUF3635"/>
    <property type="match status" value="1"/>
</dbReference>
<evidence type="ECO:0000313" key="12">
    <source>
        <dbReference type="Proteomes" id="UP000256328"/>
    </source>
</evidence>
<proteinExistence type="predicted"/>
<feature type="region of interest" description="Disordered" evidence="9">
    <location>
        <begin position="181"/>
        <end position="206"/>
    </location>
</feature>
<dbReference type="Gene3D" id="1.10.510.10">
    <property type="entry name" value="Transferase(Phosphotransferase) domain 1"/>
    <property type="match status" value="1"/>
</dbReference>
<evidence type="ECO:0000256" key="6">
    <source>
        <dbReference type="ARBA" id="ARBA00022840"/>
    </source>
</evidence>
<dbReference type="InterPro" id="IPR000719">
    <property type="entry name" value="Prot_kinase_dom"/>
</dbReference>
<evidence type="ECO:0000313" key="11">
    <source>
        <dbReference type="EMBL" id="RDW65526.1"/>
    </source>
</evidence>
<keyword evidence="12" id="KW-1185">Reference proteome</keyword>
<dbReference type="GO" id="GO:0000278">
    <property type="term" value="P:mitotic cell cycle"/>
    <property type="evidence" value="ECO:0007669"/>
    <property type="project" value="TreeGrafter"/>
</dbReference>
<dbReference type="PANTHER" id="PTHR24419:SF18">
    <property type="entry name" value="SERINE_THREONINE-PROTEIN KINASE HASPIN"/>
    <property type="match status" value="1"/>
</dbReference>
<evidence type="ECO:0000259" key="10">
    <source>
        <dbReference type="PROSITE" id="PS50011"/>
    </source>
</evidence>
<comment type="caution">
    <text evidence="11">The sequence shown here is derived from an EMBL/GenBank/DDBJ whole genome shotgun (WGS) entry which is preliminary data.</text>
</comment>
<sequence length="564" mass="64223">MDQQRRRPKVYGKKVSKVTKVSNFVTATPERTVVTRSRSPLKEITTSVTNLNLESSEAEGSSLNISDLAQVLERTALTPAVEHDVSDLANILERTVLSPTPVHVLEATKPLRDVYAQDRGEPMTIMKWNEALNGITSLEKLAEASFAQVFRVSTCDGTSILKFIELKIEQPPYDLQDYEKQAEDDGSVDADASSEDGEDWTAQTAEPASMDDVVSEFRIMNALADVPGFLKFKDAHIVMGKPPQTIQTAYDEFRAKQLEKQRIYYEEEGYEEEDRDYTAYFPSPDSYSENAVFLFLELGDAGVVLDDLEKSLEHHKCPKKGLEHVEWVWDILLGAVIALARAEELFNFEHRDLHQNNICINLDKAIHKFAKDDEGALKLGRSGVQVTILDYGLSRATLESGDEIFLDLEHDLAVFQSEAHPEDIMANLQFDTYRRMRTHLFFGTFQFMKASWHTEASKSRAKSHTWQEHIPYTNALWIGYIFEFLFQGYMPKPEPRKRSKPKLSPEQKIFEAETKEIRKRLTPGWRNAERFTSAGEVLEYAVEQGWISPTQVEEYGAEASIIEN</sequence>
<dbReference type="PROSITE" id="PS50011">
    <property type="entry name" value="PROTEIN_KINASE_DOM"/>
    <property type="match status" value="1"/>
</dbReference>
<evidence type="ECO:0000256" key="7">
    <source>
        <dbReference type="ARBA" id="ARBA00047899"/>
    </source>
</evidence>
<keyword evidence="4" id="KW-0547">Nucleotide-binding</keyword>
<reference evidence="11 12" key="1">
    <citation type="journal article" date="2018" name="IMA Fungus">
        <title>IMA Genome-F 9: Draft genome sequence of Annulohypoxylon stygium, Aspergillus mulundensis, Berkeleyomyces basicola (syn. Thielaviopsis basicola), Ceratocystis smalleyi, two Cercospora beticola strains, Coleophoma cylindrospora, Fusarium fracticaudum, Phialophora cf. hyalina, and Morchella septimelata.</title>
        <authorList>
            <person name="Wingfield B.D."/>
            <person name="Bills G.F."/>
            <person name="Dong Y."/>
            <person name="Huang W."/>
            <person name="Nel W.J."/>
            <person name="Swalarsk-Parry B.S."/>
            <person name="Vaghefi N."/>
            <person name="Wilken P.M."/>
            <person name="An Z."/>
            <person name="de Beer Z.W."/>
            <person name="De Vos L."/>
            <person name="Chen L."/>
            <person name="Duong T.A."/>
            <person name="Gao Y."/>
            <person name="Hammerbacher A."/>
            <person name="Kikkert J.R."/>
            <person name="Li Y."/>
            <person name="Li H."/>
            <person name="Li K."/>
            <person name="Li Q."/>
            <person name="Liu X."/>
            <person name="Ma X."/>
            <person name="Naidoo K."/>
            <person name="Pethybridge S.J."/>
            <person name="Sun J."/>
            <person name="Steenkamp E.T."/>
            <person name="van der Nest M.A."/>
            <person name="van Wyk S."/>
            <person name="Wingfield M.J."/>
            <person name="Xiong C."/>
            <person name="Yue Q."/>
            <person name="Zhang X."/>
        </authorList>
    </citation>
    <scope>NUCLEOTIDE SEQUENCE [LARGE SCALE GENOMIC DNA]</scope>
    <source>
        <strain evidence="11 12">BP5796</strain>
    </source>
</reference>
<dbReference type="PANTHER" id="PTHR24419">
    <property type="entry name" value="INTERLEUKIN-1 RECEPTOR-ASSOCIATED KINASE"/>
    <property type="match status" value="1"/>
</dbReference>
<keyword evidence="3" id="KW-0808">Transferase</keyword>